<comment type="caution">
    <text evidence="1">The sequence shown here is derived from an EMBL/GenBank/DDBJ whole genome shotgun (WGS) entry which is preliminary data.</text>
</comment>
<dbReference type="InterPro" id="IPR029058">
    <property type="entry name" value="AB_hydrolase_fold"/>
</dbReference>
<dbReference type="AlphaFoldDB" id="A0A3D8MDP3"/>
<dbReference type="RefSeq" id="WP_115591860.1">
    <property type="nucleotide sequence ID" value="NZ_QRHA01000002.1"/>
</dbReference>
<organism evidence="1 2">
    <name type="scientific">Alteromonas aestuariivivens</name>
    <dbReference type="NCBI Taxonomy" id="1938339"/>
    <lineage>
        <taxon>Bacteria</taxon>
        <taxon>Pseudomonadati</taxon>
        <taxon>Pseudomonadota</taxon>
        <taxon>Gammaproteobacteria</taxon>
        <taxon>Alteromonadales</taxon>
        <taxon>Alteromonadaceae</taxon>
        <taxon>Alteromonas/Salinimonas group</taxon>
        <taxon>Alteromonas</taxon>
    </lineage>
</organism>
<dbReference type="OrthoDB" id="9814831at2"/>
<dbReference type="PANTHER" id="PTHR35602">
    <property type="entry name" value="ESTERASE YQIA-RELATED"/>
    <property type="match status" value="1"/>
</dbReference>
<dbReference type="PANTHER" id="PTHR35602:SF3">
    <property type="entry name" value="ESTERASE YQIA"/>
    <property type="match status" value="1"/>
</dbReference>
<protein>
    <submittedName>
        <fullName evidence="1">Esterase YqiA</fullName>
    </submittedName>
</protein>
<gene>
    <name evidence="1" type="ORF">DXV75_03135</name>
</gene>
<evidence type="ECO:0000313" key="1">
    <source>
        <dbReference type="EMBL" id="RDV27977.1"/>
    </source>
</evidence>
<reference evidence="2" key="1">
    <citation type="submission" date="2018-08" db="EMBL/GenBank/DDBJ databases">
        <authorList>
            <person name="Zhang J."/>
            <person name="Du Z.-J."/>
        </authorList>
    </citation>
    <scope>NUCLEOTIDE SEQUENCE [LARGE SCALE GENOMIC DNA]</scope>
    <source>
        <strain evidence="2">KCTC 52655</strain>
    </source>
</reference>
<dbReference type="EMBL" id="QRHA01000002">
    <property type="protein sequence ID" value="RDV27977.1"/>
    <property type="molecule type" value="Genomic_DNA"/>
</dbReference>
<dbReference type="Pfam" id="PF05728">
    <property type="entry name" value="UPF0227"/>
    <property type="match status" value="1"/>
</dbReference>
<dbReference type="SUPFAM" id="SSF53474">
    <property type="entry name" value="alpha/beta-Hydrolases"/>
    <property type="match status" value="1"/>
</dbReference>
<keyword evidence="2" id="KW-1185">Reference proteome</keyword>
<dbReference type="Proteomes" id="UP000256561">
    <property type="component" value="Unassembled WGS sequence"/>
</dbReference>
<name>A0A3D8MDP3_9ALTE</name>
<dbReference type="InterPro" id="IPR008886">
    <property type="entry name" value="UPF0227/Esterase_YqiA"/>
</dbReference>
<evidence type="ECO:0000313" key="2">
    <source>
        <dbReference type="Proteomes" id="UP000256561"/>
    </source>
</evidence>
<sequence>MSDLLYLHGFLSSPHSAKAQQTREYFAQYHPHVRLHIPQLSNYPAKVADQLLSLIEQTPALVSGGLKVIGSSMGGFLASWLIEQFGGRAVLVNPAVRPYELLRGYLGEHVNPYSKEQFELVEGDMEILRNMDTPSLKSPQHYRVMLQTGDETLDYREAEHKYALSRLVVERGGDHSFVNFANHLPQIAEFLGV</sequence>
<dbReference type="Gene3D" id="3.40.50.1820">
    <property type="entry name" value="alpha/beta hydrolase"/>
    <property type="match status" value="1"/>
</dbReference>
<proteinExistence type="predicted"/>
<accession>A0A3D8MDP3</accession>